<accession>A0ABW0T5C8</accession>
<dbReference type="Pfam" id="PF13417">
    <property type="entry name" value="GST_N_3"/>
    <property type="match status" value="1"/>
</dbReference>
<gene>
    <name evidence="2" type="ORF">ACFPOD_01845</name>
</gene>
<sequence>MTIALYDLVGADEARPFSPHCWKIAFALAHKELEFKSMPVRFTEIGKIESGAFKTVPAIRDGERLCVDSFQIALYLEETYPDLPPLFAGEGSKALSRFIEKWAQATLTGYIGPSLVLDVHDALGPADQEYFRGSREKRFGRTLEETARGREERLEGFRASLLPLRLMLSEQQFIGGQRPLFADYIVAGIFQWARVISPFPLLAAEDPVAAWFERCLDLHGGIGRRVPAAC</sequence>
<dbReference type="RefSeq" id="WP_223020310.1">
    <property type="nucleotide sequence ID" value="NZ_CP078143.1"/>
</dbReference>
<dbReference type="InterPro" id="IPR054416">
    <property type="entry name" value="GST_UstS-like_C"/>
</dbReference>
<evidence type="ECO:0000313" key="2">
    <source>
        <dbReference type="EMBL" id="MFC5583836.1"/>
    </source>
</evidence>
<dbReference type="PROSITE" id="PS50404">
    <property type="entry name" value="GST_NTER"/>
    <property type="match status" value="1"/>
</dbReference>
<evidence type="ECO:0000313" key="3">
    <source>
        <dbReference type="Proteomes" id="UP001596107"/>
    </source>
</evidence>
<dbReference type="Gene3D" id="3.40.30.10">
    <property type="entry name" value="Glutaredoxin"/>
    <property type="match status" value="1"/>
</dbReference>
<organism evidence="2 3">
    <name type="scientific">Nitratireductor kimnyeongensis</name>
    <dbReference type="NCBI Taxonomy" id="430679"/>
    <lineage>
        <taxon>Bacteria</taxon>
        <taxon>Pseudomonadati</taxon>
        <taxon>Pseudomonadota</taxon>
        <taxon>Alphaproteobacteria</taxon>
        <taxon>Hyphomicrobiales</taxon>
        <taxon>Phyllobacteriaceae</taxon>
        <taxon>Nitratireductor</taxon>
    </lineage>
</organism>
<comment type="caution">
    <text evidence="2">The sequence shown here is derived from an EMBL/GenBank/DDBJ whole genome shotgun (WGS) entry which is preliminary data.</text>
</comment>
<dbReference type="Gene3D" id="1.20.1050.10">
    <property type="match status" value="1"/>
</dbReference>
<dbReference type="SUPFAM" id="SSF47616">
    <property type="entry name" value="GST C-terminal domain-like"/>
    <property type="match status" value="1"/>
</dbReference>
<dbReference type="InterPro" id="IPR004045">
    <property type="entry name" value="Glutathione_S-Trfase_N"/>
</dbReference>
<dbReference type="EMBL" id="JBHSNB010000001">
    <property type="protein sequence ID" value="MFC5583836.1"/>
    <property type="molecule type" value="Genomic_DNA"/>
</dbReference>
<keyword evidence="3" id="KW-1185">Reference proteome</keyword>
<proteinExistence type="predicted"/>
<dbReference type="CDD" id="cd03202">
    <property type="entry name" value="GST_C_etherase_LigE"/>
    <property type="match status" value="1"/>
</dbReference>
<protein>
    <submittedName>
        <fullName evidence="2">Glutathione S-transferase family protein</fullName>
    </submittedName>
</protein>
<feature type="domain" description="GST N-terminal" evidence="1">
    <location>
        <begin position="8"/>
        <end position="84"/>
    </location>
</feature>
<dbReference type="SUPFAM" id="SSF52833">
    <property type="entry name" value="Thioredoxin-like"/>
    <property type="match status" value="1"/>
</dbReference>
<name>A0ABW0T5C8_9HYPH</name>
<dbReference type="Proteomes" id="UP001596107">
    <property type="component" value="Unassembled WGS sequence"/>
</dbReference>
<dbReference type="InterPro" id="IPR036282">
    <property type="entry name" value="Glutathione-S-Trfase_C_sf"/>
</dbReference>
<reference evidence="3" key="1">
    <citation type="journal article" date="2019" name="Int. J. Syst. Evol. Microbiol.">
        <title>The Global Catalogue of Microorganisms (GCM) 10K type strain sequencing project: providing services to taxonomists for standard genome sequencing and annotation.</title>
        <authorList>
            <consortium name="The Broad Institute Genomics Platform"/>
            <consortium name="The Broad Institute Genome Sequencing Center for Infectious Disease"/>
            <person name="Wu L."/>
            <person name="Ma J."/>
        </authorList>
    </citation>
    <scope>NUCLEOTIDE SEQUENCE [LARGE SCALE GENOMIC DNA]</scope>
    <source>
        <strain evidence="3">JCM 3366</strain>
    </source>
</reference>
<dbReference type="Pfam" id="PF22041">
    <property type="entry name" value="GST_C_7"/>
    <property type="match status" value="1"/>
</dbReference>
<dbReference type="InterPro" id="IPR036249">
    <property type="entry name" value="Thioredoxin-like_sf"/>
</dbReference>
<dbReference type="CDD" id="cd03038">
    <property type="entry name" value="GST_N_etherase_LigE"/>
    <property type="match status" value="1"/>
</dbReference>
<evidence type="ECO:0000259" key="1">
    <source>
        <dbReference type="PROSITE" id="PS50404"/>
    </source>
</evidence>